<dbReference type="OrthoDB" id="441042at2759"/>
<evidence type="ECO:0000256" key="4">
    <source>
        <dbReference type="ARBA" id="ARBA00006463"/>
    </source>
</evidence>
<evidence type="ECO:0000313" key="14">
    <source>
        <dbReference type="Proteomes" id="UP000794436"/>
    </source>
</evidence>
<dbReference type="EC" id="4.2.2.2" evidence="5"/>
<dbReference type="Pfam" id="PF03211">
    <property type="entry name" value="Pectate_lyase"/>
    <property type="match status" value="1"/>
</dbReference>
<comment type="subcellular location">
    <subcellularLocation>
        <location evidence="3">Secreted</location>
    </subcellularLocation>
</comment>
<evidence type="ECO:0000256" key="3">
    <source>
        <dbReference type="ARBA" id="ARBA00004613"/>
    </source>
</evidence>
<reference evidence="13" key="1">
    <citation type="submission" date="2019-03" db="EMBL/GenBank/DDBJ databases">
        <title>Long read genome sequence of the mycoparasitic Pythium oligandrum ATCC 38472 isolated from sugarbeet rhizosphere.</title>
        <authorList>
            <person name="Gaulin E."/>
        </authorList>
    </citation>
    <scope>NUCLEOTIDE SEQUENCE</scope>
    <source>
        <strain evidence="13">ATCC 38472_TT</strain>
    </source>
</reference>
<comment type="similarity">
    <text evidence="4">Belongs to the polysaccharide lyase 3 family.</text>
</comment>
<dbReference type="GO" id="GO:0005576">
    <property type="term" value="C:extracellular region"/>
    <property type="evidence" value="ECO:0007669"/>
    <property type="project" value="UniProtKB-SubCell"/>
</dbReference>
<evidence type="ECO:0000256" key="1">
    <source>
        <dbReference type="ARBA" id="ARBA00000695"/>
    </source>
</evidence>
<evidence type="ECO:0000256" key="6">
    <source>
        <dbReference type="ARBA" id="ARBA00022525"/>
    </source>
</evidence>
<proteinExistence type="inferred from homology"/>
<organism evidence="13 14">
    <name type="scientific">Pythium oligandrum</name>
    <name type="common">Mycoparasitic fungus</name>
    <dbReference type="NCBI Taxonomy" id="41045"/>
    <lineage>
        <taxon>Eukaryota</taxon>
        <taxon>Sar</taxon>
        <taxon>Stramenopiles</taxon>
        <taxon>Oomycota</taxon>
        <taxon>Peronosporomycetes</taxon>
        <taxon>Pythiales</taxon>
        <taxon>Pythiaceae</taxon>
        <taxon>Pythium</taxon>
    </lineage>
</organism>
<dbReference type="EMBL" id="SPLM01000039">
    <property type="protein sequence ID" value="TMW64582.1"/>
    <property type="molecule type" value="Genomic_DNA"/>
</dbReference>
<keyword evidence="6" id="KW-0964">Secreted</keyword>
<evidence type="ECO:0000256" key="5">
    <source>
        <dbReference type="ARBA" id="ARBA00012272"/>
    </source>
</evidence>
<keyword evidence="14" id="KW-1185">Reference proteome</keyword>
<evidence type="ECO:0000256" key="11">
    <source>
        <dbReference type="ARBA" id="ARBA00039895"/>
    </source>
</evidence>
<evidence type="ECO:0000256" key="8">
    <source>
        <dbReference type="ARBA" id="ARBA00022837"/>
    </source>
</evidence>
<dbReference type="InterPro" id="IPR011050">
    <property type="entry name" value="Pectin_lyase_fold/virulence"/>
</dbReference>
<evidence type="ECO:0000256" key="10">
    <source>
        <dbReference type="ARBA" id="ARBA00025679"/>
    </source>
</evidence>
<sequence>MVKFVSLLAVAALAAPALVTATKLPGPGWPDYAKKIVNAEPIRVRSGEVFNGARNKYERANVTCDGVGSLNESDAVFIVESNATLRNVVIGTEQKLGVICPTSDCKLEEVWITNACGTGILAAGGSPTSLVNITSGGARGGNQIVYHTGAGRVLVDAFFAKGVDKIYRPAYSVNDKTQRKVDFVNVRAENPTSAVAFLNRETKDVATFTNVHVTDTTKRDEVVCVETEASLPVGHGPSDLCKYKSTDIVFE</sequence>
<dbReference type="GO" id="GO:0045490">
    <property type="term" value="P:pectin catabolic process"/>
    <property type="evidence" value="ECO:0007669"/>
    <property type="project" value="TreeGrafter"/>
</dbReference>
<comment type="cofactor">
    <cofactor evidence="2">
        <name>Ca(2+)</name>
        <dbReference type="ChEBI" id="CHEBI:29108"/>
    </cofactor>
</comment>
<comment type="caution">
    <text evidence="13">The sequence shown here is derived from an EMBL/GenBank/DDBJ whole genome shotgun (WGS) entry which is preliminary data.</text>
</comment>
<evidence type="ECO:0000256" key="9">
    <source>
        <dbReference type="ARBA" id="ARBA00023239"/>
    </source>
</evidence>
<dbReference type="Gene3D" id="2.160.20.10">
    <property type="entry name" value="Single-stranded right-handed beta-helix, Pectin lyase-like"/>
    <property type="match status" value="1"/>
</dbReference>
<evidence type="ECO:0000256" key="7">
    <source>
        <dbReference type="ARBA" id="ARBA00022729"/>
    </source>
</evidence>
<comment type="function">
    <text evidence="10">Pectinolytic enzyme consist of four classes of enzymes: pectin lyase, polygalacturonase, pectin methylesterase and rhamnogalacturonase. Among pectinolytic enzymes, pectin lyase is the most important in depolymerization of pectin, since it cleaves internal glycosidic bonds of highly methylated pectins. Favors pectate, the anion, over pectin, the methyl ester.</text>
</comment>
<evidence type="ECO:0000256" key="12">
    <source>
        <dbReference type="SAM" id="SignalP"/>
    </source>
</evidence>
<dbReference type="InterPro" id="IPR004898">
    <property type="entry name" value="Pectate_lyase_PlyH/PlyE-like"/>
</dbReference>
<evidence type="ECO:0000256" key="2">
    <source>
        <dbReference type="ARBA" id="ARBA00001913"/>
    </source>
</evidence>
<dbReference type="SUPFAM" id="SSF51126">
    <property type="entry name" value="Pectin lyase-like"/>
    <property type="match status" value="1"/>
</dbReference>
<dbReference type="InterPro" id="IPR012334">
    <property type="entry name" value="Pectin_lyas_fold"/>
</dbReference>
<keyword evidence="7 12" id="KW-0732">Signal</keyword>
<comment type="catalytic activity">
    <reaction evidence="1">
        <text>Eliminative cleavage of (1-&gt;4)-alpha-D-galacturonan to give oligosaccharides with 4-deoxy-alpha-D-galact-4-enuronosyl groups at their non-reducing ends.</text>
        <dbReference type="EC" id="4.2.2.2"/>
    </reaction>
</comment>
<keyword evidence="8" id="KW-0106">Calcium</keyword>
<dbReference type="AlphaFoldDB" id="A0A8K1CJG3"/>
<keyword evidence="9" id="KW-0456">Lyase</keyword>
<name>A0A8K1CJG3_PYTOL</name>
<feature type="signal peptide" evidence="12">
    <location>
        <begin position="1"/>
        <end position="21"/>
    </location>
</feature>
<dbReference type="PANTHER" id="PTHR33407">
    <property type="entry name" value="PECTATE LYASE F-RELATED"/>
    <property type="match status" value="1"/>
</dbReference>
<feature type="chain" id="PRO_5035476292" description="Probable pectate lyase F" evidence="12">
    <location>
        <begin position="22"/>
        <end position="251"/>
    </location>
</feature>
<dbReference type="PANTHER" id="PTHR33407:SF9">
    <property type="entry name" value="PECTATE LYASE F-RELATED"/>
    <property type="match status" value="1"/>
</dbReference>
<evidence type="ECO:0000313" key="13">
    <source>
        <dbReference type="EMBL" id="TMW64582.1"/>
    </source>
</evidence>
<dbReference type="GO" id="GO:0030570">
    <property type="term" value="F:pectate lyase activity"/>
    <property type="evidence" value="ECO:0007669"/>
    <property type="project" value="UniProtKB-EC"/>
</dbReference>
<dbReference type="Proteomes" id="UP000794436">
    <property type="component" value="Unassembled WGS sequence"/>
</dbReference>
<gene>
    <name evidence="13" type="ORF">Poli38472_011462</name>
</gene>
<accession>A0A8K1CJG3</accession>
<protein>
    <recommendedName>
        <fullName evidence="11">Probable pectate lyase F</fullName>
        <ecNumber evidence="5">4.2.2.2</ecNumber>
    </recommendedName>
</protein>